<protein>
    <submittedName>
        <fullName evidence="1">Uncharacterized protein</fullName>
    </submittedName>
</protein>
<organism evidence="1 2">
    <name type="scientific">Aeromonas phage Atoyac1</name>
    <dbReference type="NCBI Taxonomy" id="2767547"/>
    <lineage>
        <taxon>Viruses</taxon>
        <taxon>Duplodnaviria</taxon>
        <taxon>Heunggongvirae</taxon>
        <taxon>Uroviricota</taxon>
        <taxon>Caudoviricetes</taxon>
        <taxon>Autographivirales</taxon>
        <taxon>Autonotataviridae</taxon>
        <taxon>Melnykvirinae</taxon>
        <taxon>Atoyacvirus</taxon>
        <taxon>Atoyacvirus atoyac1</taxon>
    </lineage>
</organism>
<evidence type="ECO:0000313" key="2">
    <source>
        <dbReference type="Proteomes" id="UP000662993"/>
    </source>
</evidence>
<evidence type="ECO:0000313" key="1">
    <source>
        <dbReference type="EMBL" id="QOC54198.1"/>
    </source>
</evidence>
<keyword evidence="2" id="KW-1185">Reference proteome</keyword>
<dbReference type="Proteomes" id="UP000662993">
    <property type="component" value="Segment"/>
</dbReference>
<gene>
    <name evidence="1" type="ORF">Atoyac1_18</name>
</gene>
<sequence length="94" mass="10356">MRTTLEAHTAALKRYSKSAKREAKVQYLSDVSTKATAEGGAARQLRKLMATSRDVKRSRDTGFNKHVRAGSKTDATVNAYFRAKNGDNLPKIKG</sequence>
<dbReference type="EMBL" id="MT682386">
    <property type="protein sequence ID" value="QOC54198.1"/>
    <property type="molecule type" value="Genomic_DNA"/>
</dbReference>
<proteinExistence type="predicted"/>
<name>A0A866D162_9CAUD</name>
<accession>A0A866D162</accession>
<reference evidence="1 2" key="1">
    <citation type="journal article" date="2020" name="bioRxiv">
        <title>Dynamics of infection in a novel group of promiscuous phages and hosts of multiple bacterial genera retrieved from river communities.</title>
        <authorList>
            <person name="Cazares D."/>
            <person name="Cazares A."/>
            <person name="Figueroa W."/>
            <person name="Guarneros G."/>
            <person name="Edwards R.A."/>
            <person name="Vinuesa P."/>
        </authorList>
    </citation>
    <scope>NUCLEOTIDE SEQUENCE [LARGE SCALE GENOMIC DNA]</scope>
</reference>